<dbReference type="Pfam" id="PF13359">
    <property type="entry name" value="DDE_Tnp_4"/>
    <property type="match status" value="1"/>
</dbReference>
<sequence length="252" mass="27992">MWVHDILRGREQHDEFHRLVPELRLNERFRRYFRLDRKQFDSLLSKIGPLLSMQSTNYRRPQQRSIAELFQCQWAFPNCLGSIDGKHVVIKAPNNSGSLFYNYKGTYSVVLLAVVDAEYCFRVVDVGAYGRTSDGGVLTNSTFGQKLQDGTLGLPQDALLLGAEHLGPRPNIGVIGISPSNVDACVKATCVLHNFLRRTTTTNTRTTPAPAGPPAADSDAAGLLPVTRVGSNNSTREAIRVTETFMSYFTNE</sequence>
<proteinExistence type="predicted"/>
<dbReference type="GO" id="GO:0046872">
    <property type="term" value="F:metal ion binding"/>
    <property type="evidence" value="ECO:0007669"/>
    <property type="project" value="UniProtKB-KW"/>
</dbReference>
<name>A0ABD1J5T2_9TELE</name>
<organism evidence="5 6">
    <name type="scientific">Coilia grayii</name>
    <name type="common">Gray's grenadier anchovy</name>
    <dbReference type="NCBI Taxonomy" id="363190"/>
    <lineage>
        <taxon>Eukaryota</taxon>
        <taxon>Metazoa</taxon>
        <taxon>Chordata</taxon>
        <taxon>Craniata</taxon>
        <taxon>Vertebrata</taxon>
        <taxon>Euteleostomi</taxon>
        <taxon>Actinopterygii</taxon>
        <taxon>Neopterygii</taxon>
        <taxon>Teleostei</taxon>
        <taxon>Clupei</taxon>
        <taxon>Clupeiformes</taxon>
        <taxon>Clupeoidei</taxon>
        <taxon>Engraulidae</taxon>
        <taxon>Coilinae</taxon>
        <taxon>Coilia</taxon>
    </lineage>
</organism>
<evidence type="ECO:0000256" key="3">
    <source>
        <dbReference type="SAM" id="MobiDB-lite"/>
    </source>
</evidence>
<keyword evidence="2" id="KW-0479">Metal-binding</keyword>
<accession>A0ABD1J5T2</accession>
<keyword evidence="6" id="KW-1185">Reference proteome</keyword>
<evidence type="ECO:0000259" key="4">
    <source>
        <dbReference type="Pfam" id="PF13359"/>
    </source>
</evidence>
<comment type="cofactor">
    <cofactor evidence="1">
        <name>a divalent metal cation</name>
        <dbReference type="ChEBI" id="CHEBI:60240"/>
    </cofactor>
</comment>
<dbReference type="EMBL" id="JBHFQA010000019">
    <property type="protein sequence ID" value="KAL2082550.1"/>
    <property type="molecule type" value="Genomic_DNA"/>
</dbReference>
<evidence type="ECO:0000313" key="6">
    <source>
        <dbReference type="Proteomes" id="UP001591681"/>
    </source>
</evidence>
<protein>
    <recommendedName>
        <fullName evidence="4">DDE Tnp4 domain-containing protein</fullName>
    </recommendedName>
</protein>
<dbReference type="InterPro" id="IPR027806">
    <property type="entry name" value="HARBI1_dom"/>
</dbReference>
<feature type="domain" description="DDE Tnp4" evidence="4">
    <location>
        <begin position="83"/>
        <end position="156"/>
    </location>
</feature>
<reference evidence="5 6" key="1">
    <citation type="submission" date="2024-09" db="EMBL/GenBank/DDBJ databases">
        <title>A chromosome-level genome assembly of Gray's grenadier anchovy, Coilia grayii.</title>
        <authorList>
            <person name="Fu Z."/>
        </authorList>
    </citation>
    <scope>NUCLEOTIDE SEQUENCE [LARGE SCALE GENOMIC DNA]</scope>
    <source>
        <strain evidence="5">G4</strain>
        <tissue evidence="5">Muscle</tissue>
    </source>
</reference>
<comment type="caution">
    <text evidence="5">The sequence shown here is derived from an EMBL/GenBank/DDBJ whole genome shotgun (WGS) entry which is preliminary data.</text>
</comment>
<evidence type="ECO:0000256" key="2">
    <source>
        <dbReference type="ARBA" id="ARBA00022723"/>
    </source>
</evidence>
<feature type="region of interest" description="Disordered" evidence="3">
    <location>
        <begin position="201"/>
        <end position="220"/>
    </location>
</feature>
<gene>
    <name evidence="5" type="ORF">ACEWY4_022368</name>
</gene>
<dbReference type="AlphaFoldDB" id="A0ABD1J5T2"/>
<evidence type="ECO:0000256" key="1">
    <source>
        <dbReference type="ARBA" id="ARBA00001968"/>
    </source>
</evidence>
<dbReference type="Proteomes" id="UP001591681">
    <property type="component" value="Unassembled WGS sequence"/>
</dbReference>
<evidence type="ECO:0000313" key="5">
    <source>
        <dbReference type="EMBL" id="KAL2082550.1"/>
    </source>
</evidence>